<protein>
    <recommendedName>
        <fullName evidence="3">DUF924 domain-containing protein</fullName>
    </recommendedName>
</protein>
<dbReference type="AlphaFoldDB" id="A0A0S2SN96"/>
<dbReference type="Gene3D" id="1.25.40.10">
    <property type="entry name" value="Tetratricopeptide repeat domain"/>
    <property type="match status" value="1"/>
</dbReference>
<gene>
    <name evidence="1" type="ORF">WL1483_3705</name>
</gene>
<dbReference type="EMBL" id="CP013067">
    <property type="protein sequence ID" value="ALP43124.1"/>
    <property type="molecule type" value="Genomic_DNA"/>
</dbReference>
<evidence type="ECO:0000313" key="1">
    <source>
        <dbReference type="EMBL" id="ALP43124.1"/>
    </source>
</evidence>
<sequence length="196" mass="22497">MDPWNPLLDTWFGEPADAATLARRQAALWWSKDEAVDRQLAERFGALQRQAAEGELDDWCWQPRSSLALLLLLDQLPRNTCRGELAAFAQDGRAQQLCLEGLAHGHDTHLLPIERLFFYLPLEHAESLELQDLSVALFERLFEHHPHAPFGDYLDFARRHRDIIARFGRFPHRNAILGRESSESELAFLEEPGSSF</sequence>
<dbReference type="PATRIC" id="fig|652.5.peg.2140"/>
<dbReference type="InterPro" id="IPR011990">
    <property type="entry name" value="TPR-like_helical_dom_sf"/>
</dbReference>
<accession>A0A0S2SN96</accession>
<dbReference type="Gene3D" id="1.20.58.320">
    <property type="entry name" value="TPR-like"/>
    <property type="match status" value="1"/>
</dbReference>
<proteinExistence type="predicted"/>
<reference evidence="2" key="1">
    <citation type="submission" date="2015-10" db="EMBL/GenBank/DDBJ databases">
        <title>Complete Genome Sequence of Aeromonas schubertii strain WL1483.</title>
        <authorList>
            <person name="Liu L."/>
        </authorList>
    </citation>
    <scope>NUCLEOTIDE SEQUENCE [LARGE SCALE GENOMIC DNA]</scope>
    <source>
        <strain evidence="2">WL1483</strain>
    </source>
</reference>
<dbReference type="KEGG" id="asr:WL1483_3705"/>
<dbReference type="Proteomes" id="UP000058114">
    <property type="component" value="Chromosome"/>
</dbReference>
<dbReference type="SUPFAM" id="SSF48452">
    <property type="entry name" value="TPR-like"/>
    <property type="match status" value="1"/>
</dbReference>
<reference evidence="1 2" key="2">
    <citation type="journal article" date="2016" name="Genome Announc.">
        <title>Complete Genome Sequence of the Highly Virulent Aeromonas schubertii Strain WL1483, Isolated from Diseased Snakehead Fish (Channa argus) in China.</title>
        <authorList>
            <person name="Liu L."/>
            <person name="Li N."/>
            <person name="Zhang D."/>
            <person name="Fu X."/>
            <person name="Shi C."/>
            <person name="Lin Q."/>
            <person name="Hao G."/>
        </authorList>
    </citation>
    <scope>NUCLEOTIDE SEQUENCE [LARGE SCALE GENOMIC DNA]</scope>
    <source>
        <strain evidence="1 2">WL1483</strain>
    </source>
</reference>
<dbReference type="RefSeq" id="WP_060586013.1">
    <property type="nucleotide sequence ID" value="NZ_CP013067.1"/>
</dbReference>
<name>A0A0S2SN96_9GAMM</name>
<dbReference type="InterPro" id="IPR010323">
    <property type="entry name" value="DUF924"/>
</dbReference>
<evidence type="ECO:0000313" key="2">
    <source>
        <dbReference type="Proteomes" id="UP000058114"/>
    </source>
</evidence>
<dbReference type="Pfam" id="PF06041">
    <property type="entry name" value="DUF924"/>
    <property type="match status" value="1"/>
</dbReference>
<evidence type="ECO:0008006" key="3">
    <source>
        <dbReference type="Google" id="ProtNLM"/>
    </source>
</evidence>
<organism evidence="1 2">
    <name type="scientific">Aeromonas schubertii</name>
    <dbReference type="NCBI Taxonomy" id="652"/>
    <lineage>
        <taxon>Bacteria</taxon>
        <taxon>Pseudomonadati</taxon>
        <taxon>Pseudomonadota</taxon>
        <taxon>Gammaproteobacteria</taxon>
        <taxon>Aeromonadales</taxon>
        <taxon>Aeromonadaceae</taxon>
        <taxon>Aeromonas</taxon>
    </lineage>
</organism>